<organism evidence="2">
    <name type="scientific">Arundo donax</name>
    <name type="common">Giant reed</name>
    <name type="synonym">Donax arundinaceus</name>
    <dbReference type="NCBI Taxonomy" id="35708"/>
    <lineage>
        <taxon>Eukaryota</taxon>
        <taxon>Viridiplantae</taxon>
        <taxon>Streptophyta</taxon>
        <taxon>Embryophyta</taxon>
        <taxon>Tracheophyta</taxon>
        <taxon>Spermatophyta</taxon>
        <taxon>Magnoliopsida</taxon>
        <taxon>Liliopsida</taxon>
        <taxon>Poales</taxon>
        <taxon>Poaceae</taxon>
        <taxon>PACMAD clade</taxon>
        <taxon>Arundinoideae</taxon>
        <taxon>Arundineae</taxon>
        <taxon>Arundo</taxon>
    </lineage>
</organism>
<protein>
    <submittedName>
        <fullName evidence="2">Uncharacterized protein</fullName>
    </submittedName>
</protein>
<reference evidence="2" key="1">
    <citation type="submission" date="2014-09" db="EMBL/GenBank/DDBJ databases">
        <authorList>
            <person name="Magalhaes I.L.F."/>
            <person name="Oliveira U."/>
            <person name="Santos F.R."/>
            <person name="Vidigal T.H.D.A."/>
            <person name="Brescovit A.D."/>
            <person name="Santos A.J."/>
        </authorList>
    </citation>
    <scope>NUCLEOTIDE SEQUENCE</scope>
    <source>
        <tissue evidence="2">Shoot tissue taken approximately 20 cm above the soil surface</tissue>
    </source>
</reference>
<sequence length="64" mass="6293">MSPRRTLGRRRRLEYGGAGCCAPPATAASAVAAASPAGTGAAPAPAPLVAGSGGWRSAMERRDA</sequence>
<dbReference type="AlphaFoldDB" id="A0A0A8XWH2"/>
<dbReference type="EMBL" id="GBRH01280880">
    <property type="protein sequence ID" value="JAD17015.1"/>
    <property type="molecule type" value="Transcribed_RNA"/>
</dbReference>
<evidence type="ECO:0000256" key="1">
    <source>
        <dbReference type="SAM" id="MobiDB-lite"/>
    </source>
</evidence>
<evidence type="ECO:0000313" key="2">
    <source>
        <dbReference type="EMBL" id="JAD17015.1"/>
    </source>
</evidence>
<accession>A0A0A8XWH2</accession>
<reference evidence="2" key="2">
    <citation type="journal article" date="2015" name="Data Brief">
        <title>Shoot transcriptome of the giant reed, Arundo donax.</title>
        <authorList>
            <person name="Barrero R.A."/>
            <person name="Guerrero F.D."/>
            <person name="Moolhuijzen P."/>
            <person name="Goolsby J.A."/>
            <person name="Tidwell J."/>
            <person name="Bellgard S.E."/>
            <person name="Bellgard M.I."/>
        </authorList>
    </citation>
    <scope>NUCLEOTIDE SEQUENCE</scope>
    <source>
        <tissue evidence="2">Shoot tissue taken approximately 20 cm above the soil surface</tissue>
    </source>
</reference>
<proteinExistence type="predicted"/>
<feature type="compositionally biased region" description="Low complexity" evidence="1">
    <location>
        <begin position="33"/>
        <end position="50"/>
    </location>
</feature>
<feature type="region of interest" description="Disordered" evidence="1">
    <location>
        <begin position="33"/>
        <end position="64"/>
    </location>
</feature>
<name>A0A0A8XWH2_ARUDO</name>